<comment type="subcellular location">
    <subcellularLocation>
        <location evidence="1">Cell membrane</location>
        <topology evidence="1">Multi-pass membrane protein</topology>
    </subcellularLocation>
</comment>
<feature type="transmembrane region" description="Helical" evidence="8">
    <location>
        <begin position="186"/>
        <end position="211"/>
    </location>
</feature>
<evidence type="ECO:0000256" key="1">
    <source>
        <dbReference type="ARBA" id="ARBA00004651"/>
    </source>
</evidence>
<keyword evidence="4" id="KW-1003">Cell membrane</keyword>
<evidence type="ECO:0000256" key="6">
    <source>
        <dbReference type="ARBA" id="ARBA00022989"/>
    </source>
</evidence>
<feature type="transmembrane region" description="Helical" evidence="8">
    <location>
        <begin position="20"/>
        <end position="39"/>
    </location>
</feature>
<evidence type="ECO:0000313" key="9">
    <source>
        <dbReference type="EMBL" id="MPQ61728.1"/>
    </source>
</evidence>
<dbReference type="InterPro" id="IPR002549">
    <property type="entry name" value="AI-2E-like"/>
</dbReference>
<sequence length="396" mass="43646">MITEENINLKDKLDKKYLECVLYVVLGATLIFISYNVVFNFKVLFTTTIGIINAIASIISPLIVGCIIAYLLYPLSKIINTFLVKSLKLKYKPHLISILLTYLVVILLIVILIYSMYAMIGGQISSNQTLSVMFATITDYIKRYNEFFDYINRKITQSGLSLDLKGYLSQAITQVYSYLSVSINSIIMLFAGIGNILVNSFIGLFISFYLLKDHDFFKKLYINSVGLIMRERRFNSLNKTLFEINDIISSFIRGQLLDGLIVGLISSIGLSVIGLDFAFLIGLTAGIANIIPYVGPLIGCIPAIIIGLLSPNPIMALWAVLLLLAVQQLDSAVISPKVVGDSMGLHPIFVIMAITIGGSIAGIMGMLLSVPAAGIIKLFIMKIITRHSEVGNMKDK</sequence>
<dbReference type="GO" id="GO:0005886">
    <property type="term" value="C:plasma membrane"/>
    <property type="evidence" value="ECO:0007669"/>
    <property type="project" value="UniProtKB-SubCell"/>
</dbReference>
<dbReference type="AlphaFoldDB" id="A0A5N7IZ59"/>
<dbReference type="GO" id="GO:0055085">
    <property type="term" value="P:transmembrane transport"/>
    <property type="evidence" value="ECO:0007669"/>
    <property type="project" value="TreeGrafter"/>
</dbReference>
<reference evidence="9 10" key="1">
    <citation type="journal article" date="2019" name="Lett. Appl. Microbiol.">
        <title>A case of 'blown pack' spoilage of vacuum-packaged pork likely associated with Clostridium estertheticum in Canada.</title>
        <authorList>
            <person name="Zhang P."/>
            <person name="Ward P."/>
            <person name="McMullen L.M."/>
            <person name="Yang X."/>
        </authorList>
    </citation>
    <scope>NUCLEOTIDE SEQUENCE [LARGE SCALE GENOMIC DNA]</scope>
    <source>
        <strain evidence="9 10">MA19</strain>
    </source>
</reference>
<evidence type="ECO:0000256" key="8">
    <source>
        <dbReference type="SAM" id="Phobius"/>
    </source>
</evidence>
<feature type="transmembrane region" description="Helical" evidence="8">
    <location>
        <begin position="94"/>
        <end position="117"/>
    </location>
</feature>
<feature type="transmembrane region" description="Helical" evidence="8">
    <location>
        <begin position="290"/>
        <end position="309"/>
    </location>
</feature>
<dbReference type="PANTHER" id="PTHR21716:SF53">
    <property type="entry name" value="PERMEASE PERM-RELATED"/>
    <property type="match status" value="1"/>
</dbReference>
<evidence type="ECO:0000256" key="2">
    <source>
        <dbReference type="ARBA" id="ARBA00009773"/>
    </source>
</evidence>
<keyword evidence="6 8" id="KW-1133">Transmembrane helix</keyword>
<feature type="transmembrane region" description="Helical" evidence="8">
    <location>
        <begin position="316"/>
        <end position="336"/>
    </location>
</feature>
<dbReference type="Proteomes" id="UP000342249">
    <property type="component" value="Unassembled WGS sequence"/>
</dbReference>
<evidence type="ECO:0000256" key="5">
    <source>
        <dbReference type="ARBA" id="ARBA00022692"/>
    </source>
</evidence>
<evidence type="ECO:0000256" key="3">
    <source>
        <dbReference type="ARBA" id="ARBA00022448"/>
    </source>
</evidence>
<evidence type="ECO:0000256" key="7">
    <source>
        <dbReference type="ARBA" id="ARBA00023136"/>
    </source>
</evidence>
<evidence type="ECO:0000313" key="10">
    <source>
        <dbReference type="Proteomes" id="UP000342249"/>
    </source>
</evidence>
<organism evidence="9 10">
    <name type="scientific">Clostridium estertheticum</name>
    <dbReference type="NCBI Taxonomy" id="238834"/>
    <lineage>
        <taxon>Bacteria</taxon>
        <taxon>Bacillati</taxon>
        <taxon>Bacillota</taxon>
        <taxon>Clostridia</taxon>
        <taxon>Eubacteriales</taxon>
        <taxon>Clostridiaceae</taxon>
        <taxon>Clostridium</taxon>
    </lineage>
</organism>
<feature type="transmembrane region" description="Helical" evidence="8">
    <location>
        <begin position="348"/>
        <end position="376"/>
    </location>
</feature>
<keyword evidence="7 8" id="KW-0472">Membrane</keyword>
<keyword evidence="5 8" id="KW-0812">Transmembrane</keyword>
<gene>
    <name evidence="9" type="ORF">E4V82_06325</name>
</gene>
<comment type="similarity">
    <text evidence="2">Belongs to the autoinducer-2 exporter (AI-2E) (TC 2.A.86) family.</text>
</comment>
<accession>A0A5N7IZ59</accession>
<evidence type="ECO:0000256" key="4">
    <source>
        <dbReference type="ARBA" id="ARBA00022475"/>
    </source>
</evidence>
<dbReference type="PANTHER" id="PTHR21716">
    <property type="entry name" value="TRANSMEMBRANE PROTEIN"/>
    <property type="match status" value="1"/>
</dbReference>
<dbReference type="EMBL" id="SPSF01000016">
    <property type="protein sequence ID" value="MPQ61728.1"/>
    <property type="molecule type" value="Genomic_DNA"/>
</dbReference>
<protein>
    <submittedName>
        <fullName evidence="9">AI-2E family transporter</fullName>
    </submittedName>
</protein>
<keyword evidence="3" id="KW-0813">Transport</keyword>
<comment type="caution">
    <text evidence="9">The sequence shown here is derived from an EMBL/GenBank/DDBJ whole genome shotgun (WGS) entry which is preliminary data.</text>
</comment>
<feature type="transmembrane region" description="Helical" evidence="8">
    <location>
        <begin position="260"/>
        <end position="284"/>
    </location>
</feature>
<dbReference type="Pfam" id="PF01594">
    <property type="entry name" value="AI-2E_transport"/>
    <property type="match status" value="1"/>
</dbReference>
<proteinExistence type="inferred from homology"/>
<name>A0A5N7IZ59_9CLOT</name>
<feature type="transmembrane region" description="Helical" evidence="8">
    <location>
        <begin position="51"/>
        <end position="73"/>
    </location>
</feature>